<feature type="domain" description="ABC-2 type transporter transmembrane" evidence="7">
    <location>
        <begin position="19"/>
        <end position="381"/>
    </location>
</feature>
<comment type="subcellular location">
    <subcellularLocation>
        <location evidence="1">Cell membrane</location>
        <topology evidence="1">Multi-pass membrane protein</topology>
    </subcellularLocation>
</comment>
<evidence type="ECO:0000256" key="4">
    <source>
        <dbReference type="ARBA" id="ARBA00022989"/>
    </source>
</evidence>
<feature type="transmembrane region" description="Helical" evidence="6">
    <location>
        <begin position="332"/>
        <end position="350"/>
    </location>
</feature>
<evidence type="ECO:0000256" key="5">
    <source>
        <dbReference type="ARBA" id="ARBA00023136"/>
    </source>
</evidence>
<dbReference type="Pfam" id="PF12698">
    <property type="entry name" value="ABC2_membrane_3"/>
    <property type="match status" value="1"/>
</dbReference>
<dbReference type="InterPro" id="IPR051449">
    <property type="entry name" value="ABC-2_transporter_component"/>
</dbReference>
<dbReference type="AlphaFoldDB" id="A0A136LXW5"/>
<dbReference type="InterPro" id="IPR013525">
    <property type="entry name" value="ABC2_TM"/>
</dbReference>
<organism evidence="8 9">
    <name type="scientific">candidate division WS6 bacterium OLB20</name>
    <dbReference type="NCBI Taxonomy" id="1617426"/>
    <lineage>
        <taxon>Bacteria</taxon>
        <taxon>Candidatus Dojkabacteria</taxon>
    </lineage>
</organism>
<keyword evidence="4 6" id="KW-1133">Transmembrane helix</keyword>
<feature type="transmembrane region" description="Helical" evidence="6">
    <location>
        <begin position="20"/>
        <end position="41"/>
    </location>
</feature>
<evidence type="ECO:0000313" key="9">
    <source>
        <dbReference type="Proteomes" id="UP000070457"/>
    </source>
</evidence>
<evidence type="ECO:0000256" key="1">
    <source>
        <dbReference type="ARBA" id="ARBA00004651"/>
    </source>
</evidence>
<evidence type="ECO:0000256" key="2">
    <source>
        <dbReference type="ARBA" id="ARBA00022475"/>
    </source>
</evidence>
<dbReference type="GO" id="GO:0005886">
    <property type="term" value="C:plasma membrane"/>
    <property type="evidence" value="ECO:0007669"/>
    <property type="project" value="UniProtKB-SubCell"/>
</dbReference>
<dbReference type="STRING" id="1617426.TR69_WS6001000493"/>
<dbReference type="PANTHER" id="PTHR30294:SF29">
    <property type="entry name" value="MULTIDRUG ABC TRANSPORTER PERMEASE YBHS-RELATED"/>
    <property type="match status" value="1"/>
</dbReference>
<keyword evidence="3 6" id="KW-0812">Transmembrane</keyword>
<keyword evidence="2" id="KW-1003">Cell membrane</keyword>
<evidence type="ECO:0000256" key="6">
    <source>
        <dbReference type="SAM" id="Phobius"/>
    </source>
</evidence>
<comment type="caution">
    <text evidence="8">The sequence shown here is derived from an EMBL/GenBank/DDBJ whole genome shotgun (WGS) entry which is preliminary data.</text>
</comment>
<dbReference type="Proteomes" id="UP000070457">
    <property type="component" value="Unassembled WGS sequence"/>
</dbReference>
<protein>
    <submittedName>
        <fullName evidence="8">ABC-2 family transporter protein</fullName>
    </submittedName>
</protein>
<feature type="transmembrane region" description="Helical" evidence="6">
    <location>
        <begin position="307"/>
        <end position="326"/>
    </location>
</feature>
<name>A0A136LXW5_9BACT</name>
<dbReference type="GO" id="GO:0140359">
    <property type="term" value="F:ABC-type transporter activity"/>
    <property type="evidence" value="ECO:0007669"/>
    <property type="project" value="InterPro"/>
</dbReference>
<evidence type="ECO:0000259" key="7">
    <source>
        <dbReference type="Pfam" id="PF12698"/>
    </source>
</evidence>
<accession>A0A136LXW5</accession>
<dbReference type="PANTHER" id="PTHR30294">
    <property type="entry name" value="MEMBRANE COMPONENT OF ABC TRANSPORTER YHHJ-RELATED"/>
    <property type="match status" value="1"/>
</dbReference>
<evidence type="ECO:0000256" key="3">
    <source>
        <dbReference type="ARBA" id="ARBA00022692"/>
    </source>
</evidence>
<keyword evidence="5 6" id="KW-0472">Membrane</keyword>
<evidence type="ECO:0000313" key="8">
    <source>
        <dbReference type="EMBL" id="KXK26489.1"/>
    </source>
</evidence>
<feature type="transmembrane region" description="Helical" evidence="6">
    <location>
        <begin position="228"/>
        <end position="255"/>
    </location>
</feature>
<feature type="transmembrane region" description="Helical" evidence="6">
    <location>
        <begin position="275"/>
        <end position="295"/>
    </location>
</feature>
<sequence>MNRMLVVAKFEYLKTVKRKAFWFATLFMPVMIVVIMAVSAFSSVEGSKRLEQVSESIDHITVIDEAGLISESLFSDPVFKGDSFEQARQQVQSGETDAVVFFPEDTLTSGSYQVVTKDVGLFQTFGYQGFAEALIQQSAYERIDDPTAIAMITQPLSSQVTVFGENGQTQPFGVERFIVPGVSLLFFFLSVFISGQYMLQSVAEEKENRMIENLLSMVSSRSLIFGKLLGLTGAAFTQLIVWAVLGGGAVIFGIANESIDVAIDFSQAPLETIPVNIIFTLLGFLFFASVMTGVGGIGTSYKDSQSLSSVFVILSVLPFYFITILLSDPNGVIAQVVSYFPFTSAMIFILRNSITTLSPLEVGFGLLINLVYVALAGLLALKLFNLGSLMYNRRPKMREIMHVLLKRG</sequence>
<gene>
    <name evidence="8" type="ORF">TR69_WS6001000493</name>
</gene>
<dbReference type="EMBL" id="JYNZ01000003">
    <property type="protein sequence ID" value="KXK26489.1"/>
    <property type="molecule type" value="Genomic_DNA"/>
</dbReference>
<reference evidence="8 9" key="1">
    <citation type="submission" date="2015-02" db="EMBL/GenBank/DDBJ databases">
        <title>Improved understanding of the partial-nitritation anammox process through 23 genomes representing the majority of the microbial community.</title>
        <authorList>
            <person name="Speth D.R."/>
            <person name="In T Zandt M."/>
            <person name="Guerrero Cruz S."/>
            <person name="Jetten M.S."/>
            <person name="Dutilh B.E."/>
        </authorList>
    </citation>
    <scope>NUCLEOTIDE SEQUENCE [LARGE SCALE GENOMIC DNA]</scope>
    <source>
        <strain evidence="8">OLB20</strain>
    </source>
</reference>
<proteinExistence type="predicted"/>
<feature type="transmembrane region" description="Helical" evidence="6">
    <location>
        <begin position="177"/>
        <end position="199"/>
    </location>
</feature>
<feature type="transmembrane region" description="Helical" evidence="6">
    <location>
        <begin position="362"/>
        <end position="384"/>
    </location>
</feature>